<gene>
    <name evidence="5" type="ORF">CBRE1094_LOCUS16458</name>
</gene>
<keyword evidence="3" id="KW-0106">Calcium</keyword>
<sequence>MPRVVAQSLFSKYDADSSGALDAPEVAMMLSDYGLAAEEIELLQNVIDSDGNGKLAFEEFWAWMQTNSRMDTIVEGTKYAAMRSAAAVFMTADVSGDGVVTKAELKNMAQGWGMTAADADAMVAYIDPDESDAVGLQGFLRYLAATSDEWRSQLNIT</sequence>
<evidence type="ECO:0000313" key="5">
    <source>
        <dbReference type="EMBL" id="CAD9452069.1"/>
    </source>
</evidence>
<dbReference type="PROSITE" id="PS00018">
    <property type="entry name" value="EF_HAND_1"/>
    <property type="match status" value="3"/>
</dbReference>
<evidence type="ECO:0000259" key="4">
    <source>
        <dbReference type="PROSITE" id="PS50222"/>
    </source>
</evidence>
<dbReference type="PANTHER" id="PTHR34524:SF6">
    <property type="entry name" value="CALCYPHOSINE LIKE"/>
    <property type="match status" value="1"/>
</dbReference>
<dbReference type="Gene3D" id="1.10.238.10">
    <property type="entry name" value="EF-hand"/>
    <property type="match status" value="2"/>
</dbReference>
<dbReference type="PROSITE" id="PS50222">
    <property type="entry name" value="EF_HAND_2"/>
    <property type="match status" value="2"/>
</dbReference>
<dbReference type="AlphaFoldDB" id="A0A7S2GJD1"/>
<name>A0A7S2GJD1_9EUKA</name>
<proteinExistence type="predicted"/>
<keyword evidence="2" id="KW-0677">Repeat</keyword>
<keyword evidence="1" id="KW-0479">Metal-binding</keyword>
<dbReference type="Pfam" id="PF13499">
    <property type="entry name" value="EF-hand_7"/>
    <property type="match status" value="1"/>
</dbReference>
<dbReference type="InterPro" id="IPR011992">
    <property type="entry name" value="EF-hand-dom_pair"/>
</dbReference>
<dbReference type="PANTHER" id="PTHR34524">
    <property type="entry name" value="CALCYPHOSIN"/>
    <property type="match status" value="1"/>
</dbReference>
<dbReference type="EMBL" id="HBGU01030139">
    <property type="protein sequence ID" value="CAD9452069.1"/>
    <property type="molecule type" value="Transcribed_RNA"/>
</dbReference>
<reference evidence="5" key="1">
    <citation type="submission" date="2021-01" db="EMBL/GenBank/DDBJ databases">
        <authorList>
            <person name="Corre E."/>
            <person name="Pelletier E."/>
            <person name="Niang G."/>
            <person name="Scheremetjew M."/>
            <person name="Finn R."/>
            <person name="Kale V."/>
            <person name="Holt S."/>
            <person name="Cochrane G."/>
            <person name="Meng A."/>
            <person name="Brown T."/>
            <person name="Cohen L."/>
        </authorList>
    </citation>
    <scope>NUCLEOTIDE SEQUENCE</scope>
    <source>
        <strain evidence="5">UTEX LB 985</strain>
    </source>
</reference>
<accession>A0A7S2GJD1</accession>
<evidence type="ECO:0000256" key="3">
    <source>
        <dbReference type="ARBA" id="ARBA00022837"/>
    </source>
</evidence>
<feature type="domain" description="EF-hand" evidence="4">
    <location>
        <begin position="80"/>
        <end position="115"/>
    </location>
</feature>
<dbReference type="SUPFAM" id="SSF47473">
    <property type="entry name" value="EF-hand"/>
    <property type="match status" value="1"/>
</dbReference>
<evidence type="ECO:0000256" key="1">
    <source>
        <dbReference type="ARBA" id="ARBA00022723"/>
    </source>
</evidence>
<organism evidence="5">
    <name type="scientific">Haptolina brevifila</name>
    <dbReference type="NCBI Taxonomy" id="156173"/>
    <lineage>
        <taxon>Eukaryota</taxon>
        <taxon>Haptista</taxon>
        <taxon>Haptophyta</taxon>
        <taxon>Prymnesiophyceae</taxon>
        <taxon>Prymnesiales</taxon>
        <taxon>Prymnesiaceae</taxon>
        <taxon>Haptolina</taxon>
    </lineage>
</organism>
<dbReference type="CDD" id="cd00051">
    <property type="entry name" value="EFh"/>
    <property type="match status" value="1"/>
</dbReference>
<dbReference type="InterPro" id="IPR002048">
    <property type="entry name" value="EF_hand_dom"/>
</dbReference>
<dbReference type="InterPro" id="IPR051581">
    <property type="entry name" value="Ca-bind"/>
</dbReference>
<dbReference type="InterPro" id="IPR018247">
    <property type="entry name" value="EF_Hand_1_Ca_BS"/>
</dbReference>
<feature type="domain" description="EF-hand" evidence="4">
    <location>
        <begin position="1"/>
        <end position="36"/>
    </location>
</feature>
<dbReference type="SMART" id="SM00054">
    <property type="entry name" value="EFh"/>
    <property type="match status" value="3"/>
</dbReference>
<evidence type="ECO:0000256" key="2">
    <source>
        <dbReference type="ARBA" id="ARBA00022737"/>
    </source>
</evidence>
<dbReference type="Pfam" id="PF13202">
    <property type="entry name" value="EF-hand_5"/>
    <property type="match status" value="1"/>
</dbReference>
<dbReference type="GO" id="GO:0005509">
    <property type="term" value="F:calcium ion binding"/>
    <property type="evidence" value="ECO:0007669"/>
    <property type="project" value="InterPro"/>
</dbReference>
<protein>
    <recommendedName>
        <fullName evidence="4">EF-hand domain-containing protein</fullName>
    </recommendedName>
</protein>